<dbReference type="Proteomes" id="UP000009172">
    <property type="component" value="Unassembled WGS sequence"/>
</dbReference>
<evidence type="ECO:0000313" key="3">
    <source>
        <dbReference type="Proteomes" id="UP000009172"/>
    </source>
</evidence>
<protein>
    <recommendedName>
        <fullName evidence="1">DUF7770 domain-containing protein</fullName>
    </recommendedName>
</protein>
<feature type="domain" description="DUF7770" evidence="1">
    <location>
        <begin position="18"/>
        <end position="170"/>
    </location>
</feature>
<keyword evidence="3" id="KW-1185">Reference proteome</keyword>
<proteinExistence type="predicted"/>
<dbReference type="HOGENOM" id="CLU_085826_0_1_1"/>
<dbReference type="AlphaFoldDB" id="F2S837"/>
<evidence type="ECO:0000313" key="2">
    <source>
        <dbReference type="EMBL" id="EGD99724.1"/>
    </source>
</evidence>
<dbReference type="EMBL" id="GG698525">
    <property type="protein sequence ID" value="EGD99724.1"/>
    <property type="molecule type" value="Genomic_DNA"/>
</dbReference>
<accession>F2S837</accession>
<sequence>MTSELLPEEYFLPVTTFRVTMHSIGYFFESDTRSGNHASILLLTGDGLSVRLNMVKAGPIDTMGTYSEMRCRYDKSRTSLHTVDLQAVAGLTVKRVTELVLEKGRRNYRLAPSGVGCRFWVKTIVEDLDSAGFIDASSKDAVAQVYNDIQYNYTKDKASEFEPIDPSTFV</sequence>
<dbReference type="Pfam" id="PF24968">
    <property type="entry name" value="DUF7770"/>
    <property type="match status" value="1"/>
</dbReference>
<dbReference type="InterPro" id="IPR056672">
    <property type="entry name" value="DUF7770"/>
</dbReference>
<reference evidence="3" key="1">
    <citation type="journal article" date="2012" name="MBio">
        <title>Comparative genome analysis of Trichophyton rubrum and related dermatophytes reveals candidate genes involved in infection.</title>
        <authorList>
            <person name="Martinez D.A."/>
            <person name="Oliver B.G."/>
            <person name="Graeser Y."/>
            <person name="Goldberg J.M."/>
            <person name="Li W."/>
            <person name="Martinez-Rossi N.M."/>
            <person name="Monod M."/>
            <person name="Shelest E."/>
            <person name="Barton R.C."/>
            <person name="Birch E."/>
            <person name="Brakhage A.A."/>
            <person name="Chen Z."/>
            <person name="Gurr S.J."/>
            <person name="Heiman D."/>
            <person name="Heitman J."/>
            <person name="Kosti I."/>
            <person name="Rossi A."/>
            <person name="Saif S."/>
            <person name="Samalova M."/>
            <person name="Saunders C.W."/>
            <person name="Shea T."/>
            <person name="Summerbell R.C."/>
            <person name="Xu J."/>
            <person name="Young S."/>
            <person name="Zeng Q."/>
            <person name="Birren B.W."/>
            <person name="Cuomo C.A."/>
            <person name="White T.C."/>
        </authorList>
    </citation>
    <scope>NUCLEOTIDE SEQUENCE [LARGE SCALE GENOMIC DNA]</scope>
    <source>
        <strain evidence="3">CBS 112818</strain>
    </source>
</reference>
<gene>
    <name evidence="2" type="ORF">TESG_07065</name>
</gene>
<name>F2S837_TRIT1</name>
<evidence type="ECO:0000259" key="1">
    <source>
        <dbReference type="Pfam" id="PF24968"/>
    </source>
</evidence>
<dbReference type="OrthoDB" id="3527137at2759"/>
<organism evidence="2 3">
    <name type="scientific">Trichophyton tonsurans (strain CBS 112818)</name>
    <name type="common">Scalp ringworm fungus</name>
    <dbReference type="NCBI Taxonomy" id="647933"/>
    <lineage>
        <taxon>Eukaryota</taxon>
        <taxon>Fungi</taxon>
        <taxon>Dikarya</taxon>
        <taxon>Ascomycota</taxon>
        <taxon>Pezizomycotina</taxon>
        <taxon>Eurotiomycetes</taxon>
        <taxon>Eurotiomycetidae</taxon>
        <taxon>Onygenales</taxon>
        <taxon>Arthrodermataceae</taxon>
        <taxon>Trichophyton</taxon>
    </lineage>
</organism>